<sequence>MQKKSYIPPVRTYDELRLSWEKLSSMDIRTRKKKLSQLAYDVCNGFEATDNVDHLQFYISILRQAINAKCQPTDCILYLTKIITKRLELTNNADIKLLISKSKKIALDRTLIIADTQYHSEILEMQGTPEDVYLVNQGKAYIICDAIYESTKIEIRLVEAAEPLLAENEFKRVDTILETAIMHFPSGKLSVADFMYMGIDLKKCFFMDIEPGYYKVCAYRFISDRTGIKRFCIVLCKTDDIALNSFSNIFFLD</sequence>
<name>A0ABY4YCX1_9GAMM</name>
<evidence type="ECO:0000313" key="2">
    <source>
        <dbReference type="Proteomes" id="UP001057474"/>
    </source>
</evidence>
<evidence type="ECO:0000313" key="1">
    <source>
        <dbReference type="EMBL" id="USQ15248.1"/>
    </source>
</evidence>
<evidence type="ECO:0008006" key="3">
    <source>
        <dbReference type="Google" id="ProtNLM"/>
    </source>
</evidence>
<geneLocation type="plasmid" evidence="1 2">
    <name>pLlyPCM2298_1</name>
</geneLocation>
<proteinExistence type="predicted"/>
<accession>A0ABY4YCX1</accession>
<keyword evidence="2" id="KW-1185">Reference proteome</keyword>
<protein>
    <recommendedName>
        <fullName evidence="3">Cyclic nucleotide-binding domain-containing protein</fullName>
    </recommendedName>
</protein>
<keyword evidence="1" id="KW-0614">Plasmid</keyword>
<dbReference type="RefSeq" id="WP_252582485.1">
    <property type="nucleotide sequence ID" value="NZ_CP071528.1"/>
</dbReference>
<organism evidence="1 2">
    <name type="scientific">Legionella lytica</name>
    <dbReference type="NCBI Taxonomy" id="96232"/>
    <lineage>
        <taxon>Bacteria</taxon>
        <taxon>Pseudomonadati</taxon>
        <taxon>Pseudomonadota</taxon>
        <taxon>Gammaproteobacteria</taxon>
        <taxon>Legionellales</taxon>
        <taxon>Legionellaceae</taxon>
        <taxon>Legionella</taxon>
    </lineage>
</organism>
<dbReference type="Proteomes" id="UP001057474">
    <property type="component" value="Plasmid pLlyPCM2298_1"/>
</dbReference>
<dbReference type="EMBL" id="CP071528">
    <property type="protein sequence ID" value="USQ15248.1"/>
    <property type="molecule type" value="Genomic_DNA"/>
</dbReference>
<reference evidence="1" key="1">
    <citation type="submission" date="2021-03" db="EMBL/GenBank/DDBJ databases">
        <title>Legionella lytica PCM 2298.</title>
        <authorList>
            <person name="Koper P."/>
        </authorList>
    </citation>
    <scope>NUCLEOTIDE SEQUENCE</scope>
    <source>
        <strain evidence="1">PCM 2298</strain>
        <plasmid evidence="1">pLlyPCM2298_1</plasmid>
    </source>
</reference>
<gene>
    <name evidence="1" type="ORF">J2N86_14900</name>
</gene>